<proteinExistence type="predicted"/>
<evidence type="ECO:0000313" key="3">
    <source>
        <dbReference type="EMBL" id="KAJ7771999.1"/>
    </source>
</evidence>
<protein>
    <recommendedName>
        <fullName evidence="2">Arrestin-like N-terminal domain-containing protein</fullName>
    </recommendedName>
</protein>
<dbReference type="Pfam" id="PF00339">
    <property type="entry name" value="Arrestin_N"/>
    <property type="match status" value="1"/>
</dbReference>
<comment type="caution">
    <text evidence="3">The sequence shown here is derived from an EMBL/GenBank/DDBJ whole genome shotgun (WGS) entry which is preliminary data.</text>
</comment>
<keyword evidence="4" id="KW-1185">Reference proteome</keyword>
<dbReference type="InterPro" id="IPR014752">
    <property type="entry name" value="Arrestin-like_C"/>
</dbReference>
<dbReference type="Proteomes" id="UP001215280">
    <property type="component" value="Unassembled WGS sequence"/>
</dbReference>
<dbReference type="InterPro" id="IPR050357">
    <property type="entry name" value="Arrestin_domain-protein"/>
</dbReference>
<dbReference type="AlphaFoldDB" id="A0AAD7JUB7"/>
<sequence>MAPSSTTPLAFVLHLPDTFRVSGEIISGHVEFDLARAQVDGIESVRVNLKGCIVTKVIELNSDGSNTTHERAIELLNSTKLLWERGTAFPDPDTHVLPLPFQFRLPDNLPPSFDLHVHHHEASISYAIEVLGTRPGCLRKNRQICKIFKVLPAASPAQILAKRSLKQGWGGPWRTVFLEQKIRQGVWGDYGHARVEAKVPDLTSFPCATAIPLQFCIQTRTKPMSCTDAPEDKSGRPLFPAPPAQSADVKLFFHREANIRALRRNGTAKDSFRIHGSLGDPASTSVKSDIQDAEWIPDPEKKDRGVWKRAVRFETTVSLPFAPTFSTETIECKYSLRFTVCFPGIRNDLKIYVPIHLDPAHACRSPPGWSPQISYADIPPEDPEDLLEDMPPSYWEANNVRQSRSDMHHPNTGSNLTAE</sequence>
<dbReference type="InterPro" id="IPR014756">
    <property type="entry name" value="Ig_E-set"/>
</dbReference>
<gene>
    <name evidence="3" type="ORF">DFH07DRAFT_803348</name>
</gene>
<feature type="domain" description="Arrestin-like N-terminal" evidence="2">
    <location>
        <begin position="21"/>
        <end position="152"/>
    </location>
</feature>
<feature type="region of interest" description="Disordered" evidence="1">
    <location>
        <begin position="373"/>
        <end position="419"/>
    </location>
</feature>
<evidence type="ECO:0000259" key="2">
    <source>
        <dbReference type="Pfam" id="PF00339"/>
    </source>
</evidence>
<reference evidence="3" key="1">
    <citation type="submission" date="2023-03" db="EMBL/GenBank/DDBJ databases">
        <title>Massive genome expansion in bonnet fungi (Mycena s.s.) driven by repeated elements and novel gene families across ecological guilds.</title>
        <authorList>
            <consortium name="Lawrence Berkeley National Laboratory"/>
            <person name="Harder C.B."/>
            <person name="Miyauchi S."/>
            <person name="Viragh M."/>
            <person name="Kuo A."/>
            <person name="Thoen E."/>
            <person name="Andreopoulos B."/>
            <person name="Lu D."/>
            <person name="Skrede I."/>
            <person name="Drula E."/>
            <person name="Henrissat B."/>
            <person name="Morin E."/>
            <person name="Kohler A."/>
            <person name="Barry K."/>
            <person name="LaButti K."/>
            <person name="Morin E."/>
            <person name="Salamov A."/>
            <person name="Lipzen A."/>
            <person name="Mereny Z."/>
            <person name="Hegedus B."/>
            <person name="Baldrian P."/>
            <person name="Stursova M."/>
            <person name="Weitz H."/>
            <person name="Taylor A."/>
            <person name="Grigoriev I.V."/>
            <person name="Nagy L.G."/>
            <person name="Martin F."/>
            <person name="Kauserud H."/>
        </authorList>
    </citation>
    <scope>NUCLEOTIDE SEQUENCE</scope>
    <source>
        <strain evidence="3">CBHHK188m</strain>
    </source>
</reference>
<dbReference type="EMBL" id="JARJLG010000020">
    <property type="protein sequence ID" value="KAJ7771999.1"/>
    <property type="molecule type" value="Genomic_DNA"/>
</dbReference>
<name>A0AAD7JUB7_9AGAR</name>
<accession>A0AAD7JUB7</accession>
<dbReference type="GO" id="GO:0015031">
    <property type="term" value="P:protein transport"/>
    <property type="evidence" value="ECO:0007669"/>
    <property type="project" value="TreeGrafter"/>
</dbReference>
<dbReference type="PANTHER" id="PTHR11188:SF17">
    <property type="entry name" value="FI21816P1"/>
    <property type="match status" value="1"/>
</dbReference>
<dbReference type="PANTHER" id="PTHR11188">
    <property type="entry name" value="ARRESTIN DOMAIN CONTAINING PROTEIN"/>
    <property type="match status" value="1"/>
</dbReference>
<dbReference type="Gene3D" id="2.60.40.640">
    <property type="match status" value="1"/>
</dbReference>
<evidence type="ECO:0000313" key="4">
    <source>
        <dbReference type="Proteomes" id="UP001215280"/>
    </source>
</evidence>
<evidence type="ECO:0000256" key="1">
    <source>
        <dbReference type="SAM" id="MobiDB-lite"/>
    </source>
</evidence>
<feature type="compositionally biased region" description="Acidic residues" evidence="1">
    <location>
        <begin position="379"/>
        <end position="388"/>
    </location>
</feature>
<organism evidence="3 4">
    <name type="scientific">Mycena maculata</name>
    <dbReference type="NCBI Taxonomy" id="230809"/>
    <lineage>
        <taxon>Eukaryota</taxon>
        <taxon>Fungi</taxon>
        <taxon>Dikarya</taxon>
        <taxon>Basidiomycota</taxon>
        <taxon>Agaricomycotina</taxon>
        <taxon>Agaricomycetes</taxon>
        <taxon>Agaricomycetidae</taxon>
        <taxon>Agaricales</taxon>
        <taxon>Marasmiineae</taxon>
        <taxon>Mycenaceae</taxon>
        <taxon>Mycena</taxon>
    </lineage>
</organism>
<dbReference type="SUPFAM" id="SSF81296">
    <property type="entry name" value="E set domains"/>
    <property type="match status" value="1"/>
</dbReference>
<dbReference type="GO" id="GO:0005737">
    <property type="term" value="C:cytoplasm"/>
    <property type="evidence" value="ECO:0007669"/>
    <property type="project" value="TreeGrafter"/>
</dbReference>
<dbReference type="InterPro" id="IPR011021">
    <property type="entry name" value="Arrestin-like_N"/>
</dbReference>